<protein>
    <submittedName>
        <fullName evidence="2">Type III effector protein</fullName>
    </submittedName>
</protein>
<reference evidence="2" key="1">
    <citation type="submission" date="2021-09" db="EMBL/GenBank/DDBJ databases">
        <title>Genomic analysis of Ralstonia spp.</title>
        <authorList>
            <person name="Aburjaile F."/>
            <person name="Ariute J.C."/>
            <person name="Pais A.K.L."/>
            <person name="Albuquerque G.M.R."/>
            <person name="Silva A.M.F."/>
            <person name="Brenig B."/>
            <person name="Azevedo V."/>
            <person name="Matiuzzi M."/>
            <person name="Ramos R."/>
            <person name="Goes-Neto A."/>
            <person name="Soares S."/>
            <person name="Iseppon A.M.B."/>
            <person name="Souza E."/>
            <person name="Gama M."/>
        </authorList>
    </citation>
    <scope>NUCLEOTIDE SEQUENCE</scope>
    <source>
        <strain evidence="2">CCRMRs91</strain>
    </source>
</reference>
<dbReference type="EMBL" id="JAIVFG010000002">
    <property type="protein sequence ID" value="MDB0569549.1"/>
    <property type="molecule type" value="Genomic_DNA"/>
</dbReference>
<feature type="region of interest" description="Disordered" evidence="1">
    <location>
        <begin position="146"/>
        <end position="178"/>
    </location>
</feature>
<dbReference type="AlphaFoldDB" id="A0AAW5ZJH4"/>
<evidence type="ECO:0000313" key="2">
    <source>
        <dbReference type="EMBL" id="MDB0569549.1"/>
    </source>
</evidence>
<feature type="region of interest" description="Disordered" evidence="1">
    <location>
        <begin position="50"/>
        <end position="134"/>
    </location>
</feature>
<evidence type="ECO:0000313" key="3">
    <source>
        <dbReference type="Proteomes" id="UP001144050"/>
    </source>
</evidence>
<feature type="compositionally biased region" description="Basic and acidic residues" evidence="1">
    <location>
        <begin position="164"/>
        <end position="173"/>
    </location>
</feature>
<sequence length="367" mass="39479">MARETKRPSGPKPPADRLPGLMIGPDVGASGNEVGMLKVGRISLSLGWAQASHGDGSAGTSSPAESGDAPKGRSRAAVFSGLKPSAGATEATEPSLRRATSVKLPEPDRTEPRRLERTLSGTGSLERTPFRLDPAKYLNQHGKTLAEKYGSRQPARGKSKKSPIQRDEREKLPHGGWRTRVNPTRILVKSKSIKTQADIGCVDLAKGAPAASRSLSELIDVARLVGEPGMFKYKWDMSVNGTLIIGNIHVPKPDGDGVHQLGHPTLVGGARRIPEARISGTLYADKAGNLIIDNDSGRFSEYEDRSKEQLDEVAALFRKNKLPVQANWVDMQNKSKPRPPIKLVNRSDWCGLPDDAKAKTATPASST</sequence>
<name>A0AAW5ZJH4_RALSL</name>
<dbReference type="Proteomes" id="UP001144050">
    <property type="component" value="Unassembled WGS sequence"/>
</dbReference>
<proteinExistence type="predicted"/>
<dbReference type="RefSeq" id="WP_271656107.1">
    <property type="nucleotide sequence ID" value="NZ_JAIVFG010000002.1"/>
</dbReference>
<feature type="region of interest" description="Disordered" evidence="1">
    <location>
        <begin position="1"/>
        <end position="30"/>
    </location>
</feature>
<feature type="compositionally biased region" description="Basic and acidic residues" evidence="1">
    <location>
        <begin position="105"/>
        <end position="117"/>
    </location>
</feature>
<dbReference type="NCBIfam" id="NF041375">
    <property type="entry name" value="XopV"/>
    <property type="match status" value="1"/>
</dbReference>
<evidence type="ECO:0000256" key="1">
    <source>
        <dbReference type="SAM" id="MobiDB-lite"/>
    </source>
</evidence>
<comment type="caution">
    <text evidence="2">The sequence shown here is derived from an EMBL/GenBank/DDBJ whole genome shotgun (WGS) entry which is preliminary data.</text>
</comment>
<accession>A0AAW5ZJH4</accession>
<organism evidence="2 3">
    <name type="scientific">Ralstonia solanacearum</name>
    <name type="common">Pseudomonas solanacearum</name>
    <dbReference type="NCBI Taxonomy" id="305"/>
    <lineage>
        <taxon>Bacteria</taxon>
        <taxon>Pseudomonadati</taxon>
        <taxon>Pseudomonadota</taxon>
        <taxon>Betaproteobacteria</taxon>
        <taxon>Burkholderiales</taxon>
        <taxon>Burkholderiaceae</taxon>
        <taxon>Ralstonia</taxon>
        <taxon>Ralstonia solanacearum species complex</taxon>
    </lineage>
</organism>
<gene>
    <name evidence="2" type="ORF">LBW59_02005</name>
</gene>